<comment type="caution">
    <text evidence="6">The sequence shown here is derived from an EMBL/GenBank/DDBJ whole genome shotgun (WGS) entry which is preliminary data.</text>
</comment>
<reference evidence="6 7" key="1">
    <citation type="submission" date="2018-12" db="EMBL/GenBank/DDBJ databases">
        <title>A novel vanA-carrying plasmid in a clinical isolate of Enterococcus avium.</title>
        <authorList>
            <person name="Bernasconi O.J."/>
            <person name="Luzzaro F."/>
            <person name="Endimiani A."/>
        </authorList>
    </citation>
    <scope>NUCLEOTIDE SEQUENCE [LARGE SCALE GENOMIC DNA]</scope>
    <source>
        <strain evidence="6 7">LC0559/18</strain>
    </source>
</reference>
<feature type="domain" description="BMC" evidence="5">
    <location>
        <begin position="3"/>
        <end position="87"/>
    </location>
</feature>
<dbReference type="InterPro" id="IPR000249">
    <property type="entry name" value="BMC_dom"/>
</dbReference>
<comment type="similarity">
    <text evidence="3">Belongs to the bacterial microcompartments protein family.</text>
</comment>
<dbReference type="InterPro" id="IPR050575">
    <property type="entry name" value="BMC_shell"/>
</dbReference>
<comment type="subcellular location">
    <subcellularLocation>
        <location evidence="1">Bacterial microcompartment</location>
    </subcellularLocation>
</comment>
<evidence type="ECO:0000256" key="1">
    <source>
        <dbReference type="ARBA" id="ARBA00024322"/>
    </source>
</evidence>
<feature type="region of interest" description="Disordered" evidence="4">
    <location>
        <begin position="86"/>
        <end position="123"/>
    </location>
</feature>
<gene>
    <name evidence="6" type="ORF">EK398_11005</name>
</gene>
<dbReference type="CDD" id="cd07045">
    <property type="entry name" value="BMC_CcmK_like"/>
    <property type="match status" value="1"/>
</dbReference>
<protein>
    <submittedName>
        <fullName evidence="6">BMC domain-containing protein</fullName>
    </submittedName>
</protein>
<evidence type="ECO:0000256" key="3">
    <source>
        <dbReference type="PROSITE-ProRule" id="PRU01278"/>
    </source>
</evidence>
<sequence>MTALGMIEVRGYLGAVSVADTALKAANVTLNNAEVIRGGITTIQLTGDVAAVNAAVEAATQMANILNCLLSSHVIARVDEQTKALMREPEQTTSQTNSEEIPEETTHQEMNEKETAEATTIEEKIPDQPIILENVEDEELKKKLVDKKVSELRTIAYKMNLRSLTKKEIKFATKESLIKAILMESEGSESDWD</sequence>
<evidence type="ECO:0000313" key="6">
    <source>
        <dbReference type="EMBL" id="RVU95316.1"/>
    </source>
</evidence>
<dbReference type="PANTHER" id="PTHR33941">
    <property type="entry name" value="PROPANEDIOL UTILIZATION PROTEIN PDUA"/>
    <property type="match status" value="1"/>
</dbReference>
<dbReference type="SUPFAM" id="SSF143414">
    <property type="entry name" value="CcmK-like"/>
    <property type="match status" value="1"/>
</dbReference>
<accession>A0A437UP30</accession>
<dbReference type="SMART" id="SM00877">
    <property type="entry name" value="BMC"/>
    <property type="match status" value="1"/>
</dbReference>
<evidence type="ECO:0000256" key="2">
    <source>
        <dbReference type="ARBA" id="ARBA00024446"/>
    </source>
</evidence>
<dbReference type="EMBL" id="RYZS01000001">
    <property type="protein sequence ID" value="RVU95316.1"/>
    <property type="molecule type" value="Genomic_DNA"/>
</dbReference>
<evidence type="ECO:0000259" key="5">
    <source>
        <dbReference type="PROSITE" id="PS51930"/>
    </source>
</evidence>
<dbReference type="InterPro" id="IPR044872">
    <property type="entry name" value="CcmK/CsoS1_BMC"/>
</dbReference>
<dbReference type="InterPro" id="IPR037233">
    <property type="entry name" value="CcmK-like_sf"/>
</dbReference>
<dbReference type="Proteomes" id="UP000288388">
    <property type="component" value="Unassembled WGS sequence"/>
</dbReference>
<dbReference type="PROSITE" id="PS51930">
    <property type="entry name" value="BMC_2"/>
    <property type="match status" value="1"/>
</dbReference>
<proteinExistence type="inferred from homology"/>
<evidence type="ECO:0000256" key="4">
    <source>
        <dbReference type="SAM" id="MobiDB-lite"/>
    </source>
</evidence>
<name>A0A437UP30_ENTAV</name>
<dbReference type="Pfam" id="PF00936">
    <property type="entry name" value="BMC"/>
    <property type="match status" value="1"/>
</dbReference>
<keyword evidence="2" id="KW-1283">Bacterial microcompartment</keyword>
<evidence type="ECO:0000313" key="7">
    <source>
        <dbReference type="Proteomes" id="UP000288388"/>
    </source>
</evidence>
<organism evidence="6 7">
    <name type="scientific">Enterococcus avium</name>
    <name type="common">Streptococcus avium</name>
    <dbReference type="NCBI Taxonomy" id="33945"/>
    <lineage>
        <taxon>Bacteria</taxon>
        <taxon>Bacillati</taxon>
        <taxon>Bacillota</taxon>
        <taxon>Bacilli</taxon>
        <taxon>Lactobacillales</taxon>
        <taxon>Enterococcaceae</taxon>
        <taxon>Enterococcus</taxon>
    </lineage>
</organism>
<dbReference type="GO" id="GO:0031469">
    <property type="term" value="C:bacterial microcompartment"/>
    <property type="evidence" value="ECO:0007669"/>
    <property type="project" value="UniProtKB-SubCell"/>
</dbReference>
<dbReference type="RefSeq" id="WP_127979094.1">
    <property type="nucleotide sequence ID" value="NZ_JBPFKW010000046.1"/>
</dbReference>
<dbReference type="AlphaFoldDB" id="A0A437UP30"/>
<dbReference type="Gene3D" id="3.30.70.1710">
    <property type="match status" value="1"/>
</dbReference>
<feature type="compositionally biased region" description="Basic and acidic residues" evidence="4">
    <location>
        <begin position="104"/>
        <end position="123"/>
    </location>
</feature>
<dbReference type="PANTHER" id="PTHR33941:SF11">
    <property type="entry name" value="BACTERIAL MICROCOMPARTMENT SHELL PROTEIN PDUJ"/>
    <property type="match status" value="1"/>
</dbReference>